<dbReference type="Gramene" id="AET3Gv20316100.1">
    <property type="protein sequence ID" value="AET3Gv20316100.1"/>
    <property type="gene ID" value="AET3Gv20316100"/>
</dbReference>
<accession>A0A453EEK8</accession>
<evidence type="ECO:0000313" key="2">
    <source>
        <dbReference type="EnsemblPlants" id="AET3Gv20316100.1"/>
    </source>
</evidence>
<protein>
    <submittedName>
        <fullName evidence="2">Uncharacterized protein</fullName>
    </submittedName>
</protein>
<feature type="region of interest" description="Disordered" evidence="1">
    <location>
        <begin position="1"/>
        <end position="26"/>
    </location>
</feature>
<reference evidence="3" key="1">
    <citation type="journal article" date="2014" name="Science">
        <title>Ancient hybridizations among the ancestral genomes of bread wheat.</title>
        <authorList>
            <consortium name="International Wheat Genome Sequencing Consortium,"/>
            <person name="Marcussen T."/>
            <person name="Sandve S.R."/>
            <person name="Heier L."/>
            <person name="Spannagl M."/>
            <person name="Pfeifer M."/>
            <person name="Jakobsen K.S."/>
            <person name="Wulff B.B."/>
            <person name="Steuernagel B."/>
            <person name="Mayer K.F."/>
            <person name="Olsen O.A."/>
        </authorList>
    </citation>
    <scope>NUCLEOTIDE SEQUENCE [LARGE SCALE GENOMIC DNA]</scope>
    <source>
        <strain evidence="3">cv. AL8/78</strain>
    </source>
</reference>
<reference evidence="2" key="4">
    <citation type="submission" date="2019-03" db="UniProtKB">
        <authorList>
            <consortium name="EnsemblPlants"/>
        </authorList>
    </citation>
    <scope>IDENTIFICATION</scope>
</reference>
<proteinExistence type="predicted"/>
<name>A0A453EEK8_AEGTS</name>
<evidence type="ECO:0000256" key="1">
    <source>
        <dbReference type="SAM" id="MobiDB-lite"/>
    </source>
</evidence>
<dbReference type="Proteomes" id="UP000015105">
    <property type="component" value="Chromosome 3D"/>
</dbReference>
<dbReference type="EnsemblPlants" id="AET3Gv20316100.1">
    <property type="protein sequence ID" value="AET3Gv20316100.1"/>
    <property type="gene ID" value="AET3Gv20316100"/>
</dbReference>
<reference evidence="3" key="2">
    <citation type="journal article" date="2017" name="Nat. Plants">
        <title>The Aegilops tauschii genome reveals multiple impacts of transposons.</title>
        <authorList>
            <person name="Zhao G."/>
            <person name="Zou C."/>
            <person name="Li K."/>
            <person name="Wang K."/>
            <person name="Li T."/>
            <person name="Gao L."/>
            <person name="Zhang X."/>
            <person name="Wang H."/>
            <person name="Yang Z."/>
            <person name="Liu X."/>
            <person name="Jiang W."/>
            <person name="Mao L."/>
            <person name="Kong X."/>
            <person name="Jiao Y."/>
            <person name="Jia J."/>
        </authorList>
    </citation>
    <scope>NUCLEOTIDE SEQUENCE [LARGE SCALE GENOMIC DNA]</scope>
    <source>
        <strain evidence="3">cv. AL8/78</strain>
    </source>
</reference>
<reference evidence="2" key="5">
    <citation type="journal article" date="2021" name="G3 (Bethesda)">
        <title>Aegilops tauschii genome assembly Aet v5.0 features greater sequence contiguity and improved annotation.</title>
        <authorList>
            <person name="Wang L."/>
            <person name="Zhu T."/>
            <person name="Rodriguez J.C."/>
            <person name="Deal K.R."/>
            <person name="Dubcovsky J."/>
            <person name="McGuire P.E."/>
            <person name="Lux T."/>
            <person name="Spannagl M."/>
            <person name="Mayer K.F.X."/>
            <person name="Baldrich P."/>
            <person name="Meyers B.C."/>
            <person name="Huo N."/>
            <person name="Gu Y.Q."/>
            <person name="Zhou H."/>
            <person name="Devos K.M."/>
            <person name="Bennetzen J.L."/>
            <person name="Unver T."/>
            <person name="Budak H."/>
            <person name="Gulick P.J."/>
            <person name="Galiba G."/>
            <person name="Kalapos B."/>
            <person name="Nelson D.R."/>
            <person name="Li P."/>
            <person name="You F.M."/>
            <person name="Luo M.C."/>
            <person name="Dvorak J."/>
        </authorList>
    </citation>
    <scope>NUCLEOTIDE SEQUENCE [LARGE SCALE GENOMIC DNA]</scope>
    <source>
        <strain evidence="2">cv. AL8/78</strain>
    </source>
</reference>
<sequence length="69" mass="7632">PNWLSRLQPPASSPHSAQLGCSHTAEQASKQSLSSLKKKALSFLPCAYTHTHIDRERQQQGVKQTLSPH</sequence>
<reference evidence="2" key="3">
    <citation type="journal article" date="2017" name="Nature">
        <title>Genome sequence of the progenitor of the wheat D genome Aegilops tauschii.</title>
        <authorList>
            <person name="Luo M.C."/>
            <person name="Gu Y.Q."/>
            <person name="Puiu D."/>
            <person name="Wang H."/>
            <person name="Twardziok S.O."/>
            <person name="Deal K.R."/>
            <person name="Huo N."/>
            <person name="Zhu T."/>
            <person name="Wang L."/>
            <person name="Wang Y."/>
            <person name="McGuire P.E."/>
            <person name="Liu S."/>
            <person name="Long H."/>
            <person name="Ramasamy R.K."/>
            <person name="Rodriguez J.C."/>
            <person name="Van S.L."/>
            <person name="Yuan L."/>
            <person name="Wang Z."/>
            <person name="Xia Z."/>
            <person name="Xiao L."/>
            <person name="Anderson O.D."/>
            <person name="Ouyang S."/>
            <person name="Liang Y."/>
            <person name="Zimin A.V."/>
            <person name="Pertea G."/>
            <person name="Qi P."/>
            <person name="Bennetzen J.L."/>
            <person name="Dai X."/>
            <person name="Dawson M.W."/>
            <person name="Muller H.G."/>
            <person name="Kugler K."/>
            <person name="Rivarola-Duarte L."/>
            <person name="Spannagl M."/>
            <person name="Mayer K.F.X."/>
            <person name="Lu F.H."/>
            <person name="Bevan M.W."/>
            <person name="Leroy P."/>
            <person name="Li P."/>
            <person name="You F.M."/>
            <person name="Sun Q."/>
            <person name="Liu Z."/>
            <person name="Lyons E."/>
            <person name="Wicker T."/>
            <person name="Salzberg S.L."/>
            <person name="Devos K.M."/>
            <person name="Dvorak J."/>
        </authorList>
    </citation>
    <scope>NUCLEOTIDE SEQUENCE [LARGE SCALE GENOMIC DNA]</scope>
    <source>
        <strain evidence="2">cv. AL8/78</strain>
    </source>
</reference>
<evidence type="ECO:0000313" key="3">
    <source>
        <dbReference type="Proteomes" id="UP000015105"/>
    </source>
</evidence>
<keyword evidence="3" id="KW-1185">Reference proteome</keyword>
<dbReference type="AlphaFoldDB" id="A0A453EEK8"/>
<organism evidence="2 3">
    <name type="scientific">Aegilops tauschii subsp. strangulata</name>
    <name type="common">Goatgrass</name>
    <dbReference type="NCBI Taxonomy" id="200361"/>
    <lineage>
        <taxon>Eukaryota</taxon>
        <taxon>Viridiplantae</taxon>
        <taxon>Streptophyta</taxon>
        <taxon>Embryophyta</taxon>
        <taxon>Tracheophyta</taxon>
        <taxon>Spermatophyta</taxon>
        <taxon>Magnoliopsida</taxon>
        <taxon>Liliopsida</taxon>
        <taxon>Poales</taxon>
        <taxon>Poaceae</taxon>
        <taxon>BOP clade</taxon>
        <taxon>Pooideae</taxon>
        <taxon>Triticodae</taxon>
        <taxon>Triticeae</taxon>
        <taxon>Triticinae</taxon>
        <taxon>Aegilops</taxon>
    </lineage>
</organism>
<feature type="compositionally biased region" description="Polar residues" evidence="1">
    <location>
        <begin position="13"/>
        <end position="26"/>
    </location>
</feature>